<dbReference type="SUPFAM" id="SSF48008">
    <property type="entry name" value="GntR ligand-binding domain-like"/>
    <property type="match status" value="1"/>
</dbReference>
<evidence type="ECO:0000313" key="6">
    <source>
        <dbReference type="Proteomes" id="UP000051870"/>
    </source>
</evidence>
<evidence type="ECO:0000256" key="1">
    <source>
        <dbReference type="ARBA" id="ARBA00023015"/>
    </source>
</evidence>
<dbReference type="PROSITE" id="PS50949">
    <property type="entry name" value="HTH_GNTR"/>
    <property type="match status" value="1"/>
</dbReference>
<dbReference type="InterPro" id="IPR011711">
    <property type="entry name" value="GntR_C"/>
</dbReference>
<dbReference type="InterPro" id="IPR036390">
    <property type="entry name" value="WH_DNA-bd_sf"/>
</dbReference>
<keyword evidence="3" id="KW-0804">Transcription</keyword>
<keyword evidence="2" id="KW-0238">DNA-binding</keyword>
<dbReference type="Proteomes" id="UP000051870">
    <property type="component" value="Unassembled WGS sequence"/>
</dbReference>
<sequence>MPTQTNQSSTQRTYLTLRNEIITGKLAPGERLKVETLKENYGTGASPIREALSLLTSDQLVERLDQRGFRVAETSRHQFQEILNLRCTLEDMALRNSVANGGREWEENLVLVHHYLSRTDRTDIELFEERHKSFHMALLEACGSPILLRFCGQLYDLNVRYRFLAGRSKSYSRRDVESEHLAILDAAVSRDVEQSSLLLMDHYRSTGAFLAELID</sequence>
<name>A0A0P1IGH9_9RHOB</name>
<keyword evidence="1" id="KW-0805">Transcription regulation</keyword>
<dbReference type="SUPFAM" id="SSF46785">
    <property type="entry name" value="Winged helix' DNA-binding domain"/>
    <property type="match status" value="1"/>
</dbReference>
<dbReference type="SMART" id="SM00895">
    <property type="entry name" value="FCD"/>
    <property type="match status" value="1"/>
</dbReference>
<dbReference type="GO" id="GO:0003700">
    <property type="term" value="F:DNA-binding transcription factor activity"/>
    <property type="evidence" value="ECO:0007669"/>
    <property type="project" value="InterPro"/>
</dbReference>
<accession>A0A0P1IGH9</accession>
<evidence type="ECO:0000256" key="3">
    <source>
        <dbReference type="ARBA" id="ARBA00023163"/>
    </source>
</evidence>
<dbReference type="PANTHER" id="PTHR43537:SF20">
    <property type="entry name" value="HTH-TYPE TRANSCRIPTIONAL REPRESSOR GLAR"/>
    <property type="match status" value="1"/>
</dbReference>
<dbReference type="EMBL" id="CYTW01000005">
    <property type="protein sequence ID" value="CUK11273.1"/>
    <property type="molecule type" value="Genomic_DNA"/>
</dbReference>
<dbReference type="RefSeq" id="WP_233488347.1">
    <property type="nucleotide sequence ID" value="NZ_CYTW01000005.1"/>
</dbReference>
<dbReference type="Pfam" id="PF00392">
    <property type="entry name" value="GntR"/>
    <property type="match status" value="1"/>
</dbReference>
<dbReference type="GeneID" id="83882533"/>
<dbReference type="PANTHER" id="PTHR43537">
    <property type="entry name" value="TRANSCRIPTIONAL REGULATOR, GNTR FAMILY"/>
    <property type="match status" value="1"/>
</dbReference>
<evidence type="ECO:0000259" key="4">
    <source>
        <dbReference type="PROSITE" id="PS50949"/>
    </source>
</evidence>
<dbReference type="InterPro" id="IPR000524">
    <property type="entry name" value="Tscrpt_reg_HTH_GntR"/>
</dbReference>
<organism evidence="5 6">
    <name type="scientific">Shimia thalassica</name>
    <dbReference type="NCBI Taxonomy" id="1715693"/>
    <lineage>
        <taxon>Bacteria</taxon>
        <taxon>Pseudomonadati</taxon>
        <taxon>Pseudomonadota</taxon>
        <taxon>Alphaproteobacteria</taxon>
        <taxon>Rhodobacterales</taxon>
        <taxon>Roseobacteraceae</taxon>
    </lineage>
</organism>
<dbReference type="AlphaFoldDB" id="A0A0P1IGH9"/>
<keyword evidence="6" id="KW-1185">Reference proteome</keyword>
<evidence type="ECO:0000313" key="5">
    <source>
        <dbReference type="EMBL" id="CUK11273.1"/>
    </source>
</evidence>
<dbReference type="Gene3D" id="1.20.120.530">
    <property type="entry name" value="GntR ligand-binding domain-like"/>
    <property type="match status" value="1"/>
</dbReference>
<dbReference type="GO" id="GO:0003677">
    <property type="term" value="F:DNA binding"/>
    <property type="evidence" value="ECO:0007669"/>
    <property type="project" value="UniProtKB-KW"/>
</dbReference>
<proteinExistence type="predicted"/>
<evidence type="ECO:0000256" key="2">
    <source>
        <dbReference type="ARBA" id="ARBA00023125"/>
    </source>
</evidence>
<feature type="domain" description="HTH gntR-type" evidence="4">
    <location>
        <begin position="7"/>
        <end position="74"/>
    </location>
</feature>
<dbReference type="Gene3D" id="1.10.10.10">
    <property type="entry name" value="Winged helix-like DNA-binding domain superfamily/Winged helix DNA-binding domain"/>
    <property type="match status" value="1"/>
</dbReference>
<dbReference type="InterPro" id="IPR008920">
    <property type="entry name" value="TF_FadR/GntR_C"/>
</dbReference>
<reference evidence="6" key="1">
    <citation type="submission" date="2015-09" db="EMBL/GenBank/DDBJ databases">
        <authorList>
            <person name="Rodrigo-Torres Lidia"/>
            <person name="Arahal R.David."/>
        </authorList>
    </citation>
    <scope>NUCLEOTIDE SEQUENCE [LARGE SCALE GENOMIC DNA]</scope>
    <source>
        <strain evidence="6">CECT 7735</strain>
    </source>
</reference>
<protein>
    <submittedName>
        <fullName evidence="5">Carbon starvation induced regulator</fullName>
    </submittedName>
</protein>
<gene>
    <name evidence="5" type="primary">csiR</name>
    <name evidence="5" type="ORF">PH7735_03556</name>
</gene>
<dbReference type="InterPro" id="IPR036388">
    <property type="entry name" value="WH-like_DNA-bd_sf"/>
</dbReference>
<dbReference type="STRING" id="1715693.PH7735_03556"/>
<dbReference type="Pfam" id="PF07729">
    <property type="entry name" value="FCD"/>
    <property type="match status" value="1"/>
</dbReference>
<dbReference type="SMART" id="SM00345">
    <property type="entry name" value="HTH_GNTR"/>
    <property type="match status" value="1"/>
</dbReference>